<dbReference type="Pfam" id="PF03572">
    <property type="entry name" value="Peptidase_S41"/>
    <property type="match status" value="1"/>
</dbReference>
<dbReference type="RefSeq" id="WP_198734252.1">
    <property type="nucleotide sequence ID" value="NZ_JAEINH010000009.1"/>
</dbReference>
<dbReference type="Proteomes" id="UP000602087">
    <property type="component" value="Unassembled WGS sequence"/>
</dbReference>
<dbReference type="InterPro" id="IPR005151">
    <property type="entry name" value="Tail-specific_protease"/>
</dbReference>
<feature type="domain" description="Tail specific protease" evidence="1">
    <location>
        <begin position="117"/>
        <end position="334"/>
    </location>
</feature>
<dbReference type="InterPro" id="IPR029045">
    <property type="entry name" value="ClpP/crotonase-like_dom_sf"/>
</dbReference>
<evidence type="ECO:0000313" key="3">
    <source>
        <dbReference type="Proteomes" id="UP000602087"/>
    </source>
</evidence>
<reference evidence="2" key="1">
    <citation type="submission" date="2020-12" db="EMBL/GenBank/DDBJ databases">
        <title>Sanguibacter suaedae sp. nov., isolated from Suaeda aralocaspica.</title>
        <authorList>
            <person name="Ma Q."/>
        </authorList>
    </citation>
    <scope>NUCLEOTIDE SEQUENCE</scope>
    <source>
        <strain evidence="2">YZGR15</strain>
    </source>
</reference>
<protein>
    <submittedName>
        <fullName evidence="2">S41 family peptidase</fullName>
    </submittedName>
</protein>
<keyword evidence="3" id="KW-1185">Reference proteome</keyword>
<organism evidence="2 3">
    <name type="scientific">Sanguibacter suaedae</name>
    <dbReference type="NCBI Taxonomy" id="2795737"/>
    <lineage>
        <taxon>Bacteria</taxon>
        <taxon>Bacillati</taxon>
        <taxon>Actinomycetota</taxon>
        <taxon>Actinomycetes</taxon>
        <taxon>Micrococcales</taxon>
        <taxon>Sanguibacteraceae</taxon>
        <taxon>Sanguibacter</taxon>
    </lineage>
</organism>
<name>A0A934M7R0_9MICO</name>
<sequence length="354" mass="36467">MPADRSSSRPARLPRGGGPRRRPVLRRVLIGLGGALVVVVAGGAWAVHAYGPRFGLYLVPPSPQRYAEVALDVLESGYDAHGPAWEAERARVVAAAEGASDYADLHGVLAEATSLAGGKHSSFLTPEETTASEQGATSAFVEPTVTTQDGVTTVTVPEVGSVSEELQQRYADVLARGIAEAAPGTCGWVVDLRGNTGGTMYPMLSGVSPLLPVGPAMSFRSRTGDGVEVTVQDDGAGVGGRTTVVIEAVPKVSGQPVAVLQDGRTASSGEAVLTAFRGLDGVESFGADSAGYTSANSVRRLYDGAQIVLTQSTYVDRDGVDLAEEPVAADHPTTPEDAPDAARAWLVEQGCGTA</sequence>
<gene>
    <name evidence="2" type="ORF">JAV76_11770</name>
</gene>
<dbReference type="SMART" id="SM00245">
    <property type="entry name" value="TSPc"/>
    <property type="match status" value="1"/>
</dbReference>
<evidence type="ECO:0000313" key="2">
    <source>
        <dbReference type="EMBL" id="MBI9115692.1"/>
    </source>
</evidence>
<dbReference type="SUPFAM" id="SSF52096">
    <property type="entry name" value="ClpP/crotonase"/>
    <property type="match status" value="1"/>
</dbReference>
<dbReference type="Gene3D" id="3.90.226.10">
    <property type="entry name" value="2-enoyl-CoA Hydratase, Chain A, domain 1"/>
    <property type="match status" value="1"/>
</dbReference>
<dbReference type="GO" id="GO:0008236">
    <property type="term" value="F:serine-type peptidase activity"/>
    <property type="evidence" value="ECO:0007669"/>
    <property type="project" value="InterPro"/>
</dbReference>
<comment type="caution">
    <text evidence="2">The sequence shown here is derived from an EMBL/GenBank/DDBJ whole genome shotgun (WGS) entry which is preliminary data.</text>
</comment>
<dbReference type="EMBL" id="JAEINH010000009">
    <property type="protein sequence ID" value="MBI9115692.1"/>
    <property type="molecule type" value="Genomic_DNA"/>
</dbReference>
<accession>A0A934M7R0</accession>
<dbReference type="AlphaFoldDB" id="A0A934M7R0"/>
<dbReference type="GO" id="GO:0006508">
    <property type="term" value="P:proteolysis"/>
    <property type="evidence" value="ECO:0007669"/>
    <property type="project" value="InterPro"/>
</dbReference>
<evidence type="ECO:0000259" key="1">
    <source>
        <dbReference type="SMART" id="SM00245"/>
    </source>
</evidence>
<proteinExistence type="predicted"/>